<keyword evidence="1 3" id="KW-0853">WD repeat</keyword>
<gene>
    <name evidence="5" type="ORF">SteCoe_19126</name>
</gene>
<dbReference type="PANTHER" id="PTHR44019:SF8">
    <property type="entry name" value="POC1 CENTRIOLAR PROTEIN HOMOLOG"/>
    <property type="match status" value="1"/>
</dbReference>
<evidence type="ECO:0000256" key="3">
    <source>
        <dbReference type="PROSITE-ProRule" id="PRU00221"/>
    </source>
</evidence>
<keyword evidence="6" id="KW-1185">Reference proteome</keyword>
<dbReference type="InterPro" id="IPR036322">
    <property type="entry name" value="WD40_repeat_dom_sf"/>
</dbReference>
<proteinExistence type="predicted"/>
<dbReference type="Proteomes" id="UP000187209">
    <property type="component" value="Unassembled WGS sequence"/>
</dbReference>
<feature type="repeat" description="WD" evidence="3">
    <location>
        <begin position="268"/>
        <end position="300"/>
    </location>
</feature>
<dbReference type="InterPro" id="IPR020472">
    <property type="entry name" value="WD40_PAC1"/>
</dbReference>
<dbReference type="PROSITE" id="PS50294">
    <property type="entry name" value="WD_REPEATS_REGION"/>
    <property type="match status" value="3"/>
</dbReference>
<dbReference type="EMBL" id="MPUH01000417">
    <property type="protein sequence ID" value="OMJ80584.1"/>
    <property type="molecule type" value="Genomic_DNA"/>
</dbReference>
<feature type="repeat" description="WD" evidence="3">
    <location>
        <begin position="351"/>
        <end position="392"/>
    </location>
</feature>
<comment type="caution">
    <text evidence="5">The sequence shown here is derived from an EMBL/GenBank/DDBJ whole genome shotgun (WGS) entry which is preliminary data.</text>
</comment>
<dbReference type="PROSITE" id="PS00678">
    <property type="entry name" value="WD_REPEATS_1"/>
    <property type="match status" value="2"/>
</dbReference>
<feature type="repeat" description="WD" evidence="3">
    <location>
        <begin position="431"/>
        <end position="472"/>
    </location>
</feature>
<evidence type="ECO:0000256" key="2">
    <source>
        <dbReference type="ARBA" id="ARBA00022737"/>
    </source>
</evidence>
<dbReference type="SUPFAM" id="SSF50978">
    <property type="entry name" value="WD40 repeat-like"/>
    <property type="match status" value="1"/>
</dbReference>
<dbReference type="InterPro" id="IPR019775">
    <property type="entry name" value="WD40_repeat_CS"/>
</dbReference>
<accession>A0A1R2BUZ7</accession>
<dbReference type="PROSITE" id="PS50082">
    <property type="entry name" value="WD_REPEATS_2"/>
    <property type="match status" value="4"/>
</dbReference>
<evidence type="ECO:0000313" key="6">
    <source>
        <dbReference type="Proteomes" id="UP000187209"/>
    </source>
</evidence>
<feature type="repeat" description="WD" evidence="3">
    <location>
        <begin position="310"/>
        <end position="351"/>
    </location>
</feature>
<dbReference type="PRINTS" id="PR00320">
    <property type="entry name" value="GPROTEINBRPT"/>
</dbReference>
<evidence type="ECO:0000256" key="4">
    <source>
        <dbReference type="SAM" id="Phobius"/>
    </source>
</evidence>
<evidence type="ECO:0000313" key="5">
    <source>
        <dbReference type="EMBL" id="OMJ80584.1"/>
    </source>
</evidence>
<organism evidence="5 6">
    <name type="scientific">Stentor coeruleus</name>
    <dbReference type="NCBI Taxonomy" id="5963"/>
    <lineage>
        <taxon>Eukaryota</taxon>
        <taxon>Sar</taxon>
        <taxon>Alveolata</taxon>
        <taxon>Ciliophora</taxon>
        <taxon>Postciliodesmatophora</taxon>
        <taxon>Heterotrichea</taxon>
        <taxon>Heterotrichida</taxon>
        <taxon>Stentoridae</taxon>
        <taxon>Stentor</taxon>
    </lineage>
</organism>
<protein>
    <submittedName>
        <fullName evidence="5">Uncharacterized protein</fullName>
    </submittedName>
</protein>
<dbReference type="AlphaFoldDB" id="A0A1R2BUZ7"/>
<reference evidence="5 6" key="1">
    <citation type="submission" date="2016-11" db="EMBL/GenBank/DDBJ databases">
        <title>The macronuclear genome of Stentor coeruleus: a giant cell with tiny introns.</title>
        <authorList>
            <person name="Slabodnick M."/>
            <person name="Ruby J.G."/>
            <person name="Reiff S.B."/>
            <person name="Swart E.C."/>
            <person name="Gosai S."/>
            <person name="Prabakaran S."/>
            <person name="Witkowska E."/>
            <person name="Larue G.E."/>
            <person name="Fisher S."/>
            <person name="Freeman R.M."/>
            <person name="Gunawardena J."/>
            <person name="Chu W."/>
            <person name="Stover N.A."/>
            <person name="Gregory B.D."/>
            <person name="Nowacki M."/>
            <person name="Derisi J."/>
            <person name="Roy S.W."/>
            <person name="Marshall W.F."/>
            <person name="Sood P."/>
        </authorList>
    </citation>
    <scope>NUCLEOTIDE SEQUENCE [LARGE SCALE GENOMIC DNA]</scope>
    <source>
        <strain evidence="5">WM001</strain>
    </source>
</reference>
<keyword evidence="2" id="KW-0677">Repeat</keyword>
<name>A0A1R2BUZ7_9CILI</name>
<dbReference type="SMART" id="SM00320">
    <property type="entry name" value="WD40"/>
    <property type="match status" value="8"/>
</dbReference>
<feature type="transmembrane region" description="Helical" evidence="4">
    <location>
        <begin position="65"/>
        <end position="84"/>
    </location>
</feature>
<keyword evidence="4" id="KW-0812">Transmembrane</keyword>
<sequence length="536" mass="60930">MECKCFVTGCQKPVSFKWDLGSSVTYSCSLHKILENNLIASSSLHETNPQAIIPKSSFKLSHNHIYFIQAILIIVFSALSYYIANEQKTSIQNLSQKINTLSNQISNNHLFYSEIKEIREIVDNKGNKDSKKTSLASKDNPLEFKIFSPSNYAKSLLIIQSQIVLTQSDIPLDAKIQLIRQNFGLYLEDTKSEILSISFTHEMSILVGSMEGTITAYNLKNHKAKAIYKGKARVYAIALSKDYTTAIVTGDMNINMLSLNKMIYLKTFSGHRHWILSTIVSDDDSLFITGSCDKLIKIWDHFTLQFQYELKGHTGDIWSLSLSSDNKLLVSGGEDKQVILWNLTSHEIIQKFSQNSPIYTVALTKNKKKIISGASDKTIYIWDIDTGKYNILTHNGMVRSLVLTNNDKYIVACGSNYVKIWNLYKLNLIHELKHTDILISVVVSSDMKYIVSGDVANRIWVWDYDSGELLWVFGGFIGNVQDVQLTNDMKYLVLAEKGLVRVWEMKTLEQIMVFKSAFQLNSWKNADLKAFSQYLT</sequence>
<dbReference type="InterPro" id="IPR001680">
    <property type="entry name" value="WD40_rpt"/>
</dbReference>
<dbReference type="Pfam" id="PF00400">
    <property type="entry name" value="WD40"/>
    <property type="match status" value="4"/>
</dbReference>
<dbReference type="CDD" id="cd00200">
    <property type="entry name" value="WD40"/>
    <property type="match status" value="1"/>
</dbReference>
<dbReference type="InterPro" id="IPR015943">
    <property type="entry name" value="WD40/YVTN_repeat-like_dom_sf"/>
</dbReference>
<keyword evidence="4" id="KW-1133">Transmembrane helix</keyword>
<dbReference type="OrthoDB" id="71437at2759"/>
<dbReference type="InterPro" id="IPR050505">
    <property type="entry name" value="WDR55/POC1"/>
</dbReference>
<keyword evidence="4" id="KW-0472">Membrane</keyword>
<dbReference type="Gene3D" id="2.130.10.10">
    <property type="entry name" value="YVTN repeat-like/Quinoprotein amine dehydrogenase"/>
    <property type="match status" value="2"/>
</dbReference>
<evidence type="ECO:0000256" key="1">
    <source>
        <dbReference type="ARBA" id="ARBA00022574"/>
    </source>
</evidence>
<dbReference type="PANTHER" id="PTHR44019">
    <property type="entry name" value="WD REPEAT-CONTAINING PROTEIN 55"/>
    <property type="match status" value="1"/>
</dbReference>